<reference evidence="2 3" key="1">
    <citation type="submission" date="2009-08" db="EMBL/GenBank/DDBJ databases">
        <title>The Genome Sequence of Spizellomyces punctatus strain DAOM BR117.</title>
        <authorList>
            <consortium name="The Broad Institute Genome Sequencing Platform"/>
            <person name="Russ C."/>
            <person name="Cuomo C."/>
            <person name="Shea T."/>
            <person name="Young S.K."/>
            <person name="Zeng Q."/>
            <person name="Koehrsen M."/>
            <person name="Haas B."/>
            <person name="Borodovsky M."/>
            <person name="Guigo R."/>
            <person name="Alvarado L."/>
            <person name="Berlin A."/>
            <person name="Bochicchio J."/>
            <person name="Borenstein D."/>
            <person name="Chapman S."/>
            <person name="Chen Z."/>
            <person name="Engels R."/>
            <person name="Freedman E."/>
            <person name="Gellesch M."/>
            <person name="Goldberg J."/>
            <person name="Griggs A."/>
            <person name="Gujja S."/>
            <person name="Heiman D."/>
            <person name="Hepburn T."/>
            <person name="Howarth C."/>
            <person name="Jen D."/>
            <person name="Larson L."/>
            <person name="Lewis B."/>
            <person name="Mehta T."/>
            <person name="Park D."/>
            <person name="Pearson M."/>
            <person name="Roberts A."/>
            <person name="Saif S."/>
            <person name="Shenoy N."/>
            <person name="Sisk P."/>
            <person name="Stolte C."/>
            <person name="Sykes S."/>
            <person name="Thomson T."/>
            <person name="Walk T."/>
            <person name="White J."/>
            <person name="Yandava C."/>
            <person name="Burger G."/>
            <person name="Gray M.W."/>
            <person name="Holland P.W.H."/>
            <person name="King N."/>
            <person name="Lang F.B.F."/>
            <person name="Roger A.J."/>
            <person name="Ruiz-Trillo I."/>
            <person name="Lander E."/>
            <person name="Nusbaum C."/>
        </authorList>
    </citation>
    <scope>NUCLEOTIDE SEQUENCE [LARGE SCALE GENOMIC DNA]</scope>
    <source>
        <strain evidence="2 3">DAOM BR117</strain>
    </source>
</reference>
<feature type="transmembrane region" description="Helical" evidence="1">
    <location>
        <begin position="270"/>
        <end position="293"/>
    </location>
</feature>
<keyword evidence="1" id="KW-1133">Transmembrane helix</keyword>
<gene>
    <name evidence="2" type="ORF">SPPG_06370</name>
</gene>
<dbReference type="InParanoid" id="A0A0L0HCR0"/>
<dbReference type="VEuPathDB" id="FungiDB:SPPG_06370"/>
<dbReference type="EMBL" id="KQ257460">
    <property type="protein sequence ID" value="KNC98689.1"/>
    <property type="molecule type" value="Genomic_DNA"/>
</dbReference>
<protein>
    <submittedName>
        <fullName evidence="2">Uncharacterized protein</fullName>
    </submittedName>
</protein>
<organism evidence="2 3">
    <name type="scientific">Spizellomyces punctatus (strain DAOM BR117)</name>
    <dbReference type="NCBI Taxonomy" id="645134"/>
    <lineage>
        <taxon>Eukaryota</taxon>
        <taxon>Fungi</taxon>
        <taxon>Fungi incertae sedis</taxon>
        <taxon>Chytridiomycota</taxon>
        <taxon>Chytridiomycota incertae sedis</taxon>
        <taxon>Chytridiomycetes</taxon>
        <taxon>Spizellomycetales</taxon>
        <taxon>Spizellomycetaceae</taxon>
        <taxon>Spizellomyces</taxon>
    </lineage>
</organism>
<dbReference type="Proteomes" id="UP000053201">
    <property type="component" value="Unassembled WGS sequence"/>
</dbReference>
<proteinExistence type="predicted"/>
<name>A0A0L0HCR0_SPIPD</name>
<dbReference type="RefSeq" id="XP_016606729.1">
    <property type="nucleotide sequence ID" value="XM_016754584.1"/>
</dbReference>
<evidence type="ECO:0000313" key="2">
    <source>
        <dbReference type="EMBL" id="KNC98689.1"/>
    </source>
</evidence>
<evidence type="ECO:0000256" key="1">
    <source>
        <dbReference type="SAM" id="Phobius"/>
    </source>
</evidence>
<dbReference type="OrthoDB" id="2124431at2759"/>
<keyword evidence="3" id="KW-1185">Reference proteome</keyword>
<keyword evidence="1" id="KW-0472">Membrane</keyword>
<accession>A0A0L0HCR0</accession>
<sequence length="299" mass="32036">MTQTKKKNPDLVLAFTKGYKSNQPAPVPFVHSSSQTSTNLIIYQIPYIMVHLRRIIVSAFAVGMTITAPTPVQAGVVSTVASSLVELAFEKVAQMTLRPNLNTMSTKLTAHMKAETLPKIVDAAIVDLKSHTGVDVSGKVNVKSLVDAQTGELTKRTEALKGTIEDAFVLGIKNAGIVKTLTTVTEAMSIKTWSEGLKKQTTDSISNSVQSAVATWYNATVLAIYDDVTKSIVSQAKLKRQVTRPLRLRADSARSPQDQILDVLNVATMLALYALFFPVAIIVAPVAALISIITGGASA</sequence>
<dbReference type="GeneID" id="27689682"/>
<keyword evidence="1" id="KW-0812">Transmembrane</keyword>
<dbReference type="AlphaFoldDB" id="A0A0L0HCR0"/>
<evidence type="ECO:0000313" key="3">
    <source>
        <dbReference type="Proteomes" id="UP000053201"/>
    </source>
</evidence>